<name>A0A1M5ETF0_9FLAO</name>
<keyword evidence="1" id="KW-1133">Transmembrane helix</keyword>
<protein>
    <recommendedName>
        <fullName evidence="4">RING-type E3 ubiquitin transferase</fullName>
    </recommendedName>
</protein>
<keyword evidence="1" id="KW-0812">Transmembrane</keyword>
<evidence type="ECO:0008006" key="4">
    <source>
        <dbReference type="Google" id="ProtNLM"/>
    </source>
</evidence>
<evidence type="ECO:0000256" key="1">
    <source>
        <dbReference type="SAM" id="Phobius"/>
    </source>
</evidence>
<gene>
    <name evidence="2" type="ORF">SAMN05443633_10754</name>
</gene>
<accession>A0A1M5ETF0</accession>
<reference evidence="3" key="1">
    <citation type="submission" date="2016-11" db="EMBL/GenBank/DDBJ databases">
        <authorList>
            <person name="Varghese N."/>
            <person name="Submissions S."/>
        </authorList>
    </citation>
    <scope>NUCLEOTIDE SEQUENCE [LARGE SCALE GENOMIC DNA]</scope>
    <source>
        <strain evidence="3">DSM 27619</strain>
    </source>
</reference>
<dbReference type="EMBL" id="FQUT01000007">
    <property type="protein sequence ID" value="SHF82489.1"/>
    <property type="molecule type" value="Genomic_DNA"/>
</dbReference>
<dbReference type="Proteomes" id="UP000184518">
    <property type="component" value="Unassembled WGS sequence"/>
</dbReference>
<proteinExistence type="predicted"/>
<evidence type="ECO:0000313" key="3">
    <source>
        <dbReference type="Proteomes" id="UP000184518"/>
    </source>
</evidence>
<organism evidence="2 3">
    <name type="scientific">Chryseobacterium arachidis</name>
    <dbReference type="NCBI Taxonomy" id="1416778"/>
    <lineage>
        <taxon>Bacteria</taxon>
        <taxon>Pseudomonadati</taxon>
        <taxon>Bacteroidota</taxon>
        <taxon>Flavobacteriia</taxon>
        <taxon>Flavobacteriales</taxon>
        <taxon>Weeksellaceae</taxon>
        <taxon>Chryseobacterium group</taxon>
        <taxon>Chryseobacterium</taxon>
    </lineage>
</organism>
<keyword evidence="3" id="KW-1185">Reference proteome</keyword>
<dbReference type="STRING" id="1416778.SAMN05443633_10754"/>
<dbReference type="AlphaFoldDB" id="A0A1M5ETF0"/>
<feature type="transmembrane region" description="Helical" evidence="1">
    <location>
        <begin position="51"/>
        <end position="72"/>
    </location>
</feature>
<evidence type="ECO:0000313" key="2">
    <source>
        <dbReference type="EMBL" id="SHF82489.1"/>
    </source>
</evidence>
<sequence length="260" mass="29872">MHTQKKSSPVAKILLGVFLFGVGYFILWTIFKEKMPFHNFMHHIAENYDEYAGEIFNYLPVFFLIIVAFLFLRPTSKKRFLRLQASLPTSKIQSVSKGLAEIEGKLIMKTPLFSPVNGEQCIGYFYTIEEEKQDSDGDTSYTTVHRETQCNDFQIQDDTGTIEIKAEGIEFIFLKETNVSSAGDKRYTETLLKSQQKMLLVGYADAENGVPFMRKDDHYKILGITSSDGISVWNKYQPLLRSFLFTCSFVLLLIIFILSR</sequence>
<feature type="transmembrane region" description="Helical" evidence="1">
    <location>
        <begin position="12"/>
        <end position="31"/>
    </location>
</feature>
<dbReference type="OrthoDB" id="5386209at2"/>
<dbReference type="RefSeq" id="WP_072958783.1">
    <property type="nucleotide sequence ID" value="NZ_FQUT01000007.1"/>
</dbReference>
<feature type="transmembrane region" description="Helical" evidence="1">
    <location>
        <begin position="239"/>
        <end position="258"/>
    </location>
</feature>
<keyword evidence="1" id="KW-0472">Membrane</keyword>